<evidence type="ECO:0000256" key="8">
    <source>
        <dbReference type="RuleBase" id="RU003664"/>
    </source>
</evidence>
<reference evidence="11 12" key="1">
    <citation type="submission" date="2016-06" db="EMBL/GenBank/DDBJ databases">
        <title>Draft genome of Moraxella atlantae CCUG 66109.</title>
        <authorList>
            <person name="Salva-Serra F."/>
            <person name="Engstrom-Jakobsson H."/>
            <person name="Thorell K."/>
            <person name="Gonzales-Siles L."/>
            <person name="Karlsson R."/>
            <person name="Boulund F."/>
            <person name="Engstrand L."/>
            <person name="Kristiansson E."/>
            <person name="Moore E."/>
        </authorList>
    </citation>
    <scope>NUCLEOTIDE SEQUENCE [LARGE SCALE GENOMIC DNA]</scope>
    <source>
        <strain evidence="11 12">CCUG 66109</strain>
    </source>
</reference>
<comment type="catalytic activity">
    <reaction evidence="7 8">
        <text>UDP-N-acetyl-alpha-D-muramoyl-L-alanine + D-glutamate + ATP = UDP-N-acetyl-alpha-D-muramoyl-L-alanyl-D-glutamate + ADP + phosphate + H(+)</text>
        <dbReference type="Rhea" id="RHEA:16429"/>
        <dbReference type="ChEBI" id="CHEBI:15378"/>
        <dbReference type="ChEBI" id="CHEBI:29986"/>
        <dbReference type="ChEBI" id="CHEBI:30616"/>
        <dbReference type="ChEBI" id="CHEBI:43474"/>
        <dbReference type="ChEBI" id="CHEBI:83898"/>
        <dbReference type="ChEBI" id="CHEBI:83900"/>
        <dbReference type="ChEBI" id="CHEBI:456216"/>
        <dbReference type="EC" id="6.3.2.9"/>
    </reaction>
</comment>
<comment type="similarity">
    <text evidence="7">Belongs to the MurCDEF family.</text>
</comment>
<dbReference type="Gene3D" id="3.40.1190.10">
    <property type="entry name" value="Mur-like, catalytic domain"/>
    <property type="match status" value="1"/>
</dbReference>
<evidence type="ECO:0000256" key="5">
    <source>
        <dbReference type="ARBA" id="ARBA00022741"/>
    </source>
</evidence>
<evidence type="ECO:0000256" key="1">
    <source>
        <dbReference type="ARBA" id="ARBA00004496"/>
    </source>
</evidence>
<evidence type="ECO:0000256" key="7">
    <source>
        <dbReference type="HAMAP-Rule" id="MF_00639"/>
    </source>
</evidence>
<evidence type="ECO:0000259" key="9">
    <source>
        <dbReference type="Pfam" id="PF02875"/>
    </source>
</evidence>
<dbReference type="InterPro" id="IPR013221">
    <property type="entry name" value="Mur_ligase_cen"/>
</dbReference>
<dbReference type="GO" id="GO:0008764">
    <property type="term" value="F:UDP-N-acetylmuramoylalanine-D-glutamate ligase activity"/>
    <property type="evidence" value="ECO:0007669"/>
    <property type="project" value="UniProtKB-UniRule"/>
</dbReference>
<dbReference type="GO" id="GO:0071555">
    <property type="term" value="P:cell wall organization"/>
    <property type="evidence" value="ECO:0007669"/>
    <property type="project" value="UniProtKB-KW"/>
</dbReference>
<feature type="binding site" evidence="7">
    <location>
        <begin position="127"/>
        <end position="133"/>
    </location>
    <ligand>
        <name>ATP</name>
        <dbReference type="ChEBI" id="CHEBI:30616"/>
    </ligand>
</feature>
<evidence type="ECO:0000259" key="10">
    <source>
        <dbReference type="Pfam" id="PF08245"/>
    </source>
</evidence>
<keyword evidence="7 8" id="KW-0961">Cell wall biogenesis/degradation</keyword>
<feature type="domain" description="Mur ligase C-terminal" evidence="9">
    <location>
        <begin position="328"/>
        <end position="429"/>
    </location>
</feature>
<evidence type="ECO:0000313" key="11">
    <source>
        <dbReference type="EMBL" id="OBX80040.1"/>
    </source>
</evidence>
<dbReference type="GO" id="GO:0009252">
    <property type="term" value="P:peptidoglycan biosynthetic process"/>
    <property type="evidence" value="ECO:0007669"/>
    <property type="project" value="UniProtKB-UniRule"/>
</dbReference>
<dbReference type="EC" id="6.3.2.9" evidence="7 8"/>
<dbReference type="STRING" id="34059.A9308_05055"/>
<dbReference type="InterPro" id="IPR036565">
    <property type="entry name" value="Mur-like_cat_sf"/>
</dbReference>
<dbReference type="OrthoDB" id="9809796at2"/>
<dbReference type="AlphaFoldDB" id="A0A1B8QEH8"/>
<dbReference type="Proteomes" id="UP000092508">
    <property type="component" value="Unassembled WGS sequence"/>
</dbReference>
<evidence type="ECO:0000256" key="3">
    <source>
        <dbReference type="ARBA" id="ARBA00022490"/>
    </source>
</evidence>
<keyword evidence="7 8" id="KW-0132">Cell division</keyword>
<comment type="subcellular location">
    <subcellularLocation>
        <location evidence="1 7 8">Cytoplasm</location>
    </subcellularLocation>
</comment>
<keyword evidence="7 8" id="KW-0573">Peptidoglycan synthesis</keyword>
<dbReference type="HAMAP" id="MF_00639">
    <property type="entry name" value="MurD"/>
    <property type="match status" value="1"/>
</dbReference>
<dbReference type="PANTHER" id="PTHR43692:SF1">
    <property type="entry name" value="UDP-N-ACETYLMURAMOYLALANINE--D-GLUTAMATE LIGASE"/>
    <property type="match status" value="1"/>
</dbReference>
<dbReference type="Gene3D" id="3.90.190.20">
    <property type="entry name" value="Mur ligase, C-terminal domain"/>
    <property type="match status" value="1"/>
</dbReference>
<dbReference type="NCBIfam" id="TIGR01087">
    <property type="entry name" value="murD"/>
    <property type="match status" value="1"/>
</dbReference>
<comment type="pathway">
    <text evidence="2 7 8">Cell wall biogenesis; peptidoglycan biosynthesis.</text>
</comment>
<feature type="domain" description="Mur ligase central" evidence="10">
    <location>
        <begin position="125"/>
        <end position="305"/>
    </location>
</feature>
<dbReference type="SUPFAM" id="SSF53244">
    <property type="entry name" value="MurD-like peptide ligases, peptide-binding domain"/>
    <property type="match status" value="1"/>
</dbReference>
<dbReference type="RefSeq" id="WP_067235693.1">
    <property type="nucleotide sequence ID" value="NZ_LZMZ01000009.1"/>
</dbReference>
<dbReference type="GO" id="GO:0051301">
    <property type="term" value="P:cell division"/>
    <property type="evidence" value="ECO:0007669"/>
    <property type="project" value="UniProtKB-KW"/>
</dbReference>
<dbReference type="GO" id="GO:0005737">
    <property type="term" value="C:cytoplasm"/>
    <property type="evidence" value="ECO:0007669"/>
    <property type="project" value="UniProtKB-SubCell"/>
</dbReference>
<dbReference type="SUPFAM" id="SSF53623">
    <property type="entry name" value="MurD-like peptide ligases, catalytic domain"/>
    <property type="match status" value="1"/>
</dbReference>
<accession>A0A1B8QEH8</accession>
<dbReference type="GO" id="GO:0005524">
    <property type="term" value="F:ATP binding"/>
    <property type="evidence" value="ECO:0007669"/>
    <property type="project" value="UniProtKB-UniRule"/>
</dbReference>
<dbReference type="Pfam" id="PF02875">
    <property type="entry name" value="Mur_ligase_C"/>
    <property type="match status" value="1"/>
</dbReference>
<keyword evidence="7 8" id="KW-0133">Cell shape</keyword>
<evidence type="ECO:0000256" key="4">
    <source>
        <dbReference type="ARBA" id="ARBA00022598"/>
    </source>
</evidence>
<dbReference type="InterPro" id="IPR036615">
    <property type="entry name" value="Mur_ligase_C_dom_sf"/>
</dbReference>
<gene>
    <name evidence="7" type="primary">murD</name>
    <name evidence="11" type="ORF">A9308_05055</name>
</gene>
<evidence type="ECO:0000313" key="12">
    <source>
        <dbReference type="Proteomes" id="UP000092508"/>
    </source>
</evidence>
<dbReference type="SUPFAM" id="SSF51984">
    <property type="entry name" value="MurCD N-terminal domain"/>
    <property type="match status" value="1"/>
</dbReference>
<comment type="function">
    <text evidence="7 8">Cell wall formation. Catalyzes the addition of glutamate to the nucleotide precursor UDP-N-acetylmuramoyl-L-alanine (UMA).</text>
</comment>
<dbReference type="GO" id="GO:0008360">
    <property type="term" value="P:regulation of cell shape"/>
    <property type="evidence" value="ECO:0007669"/>
    <property type="project" value="UniProtKB-KW"/>
</dbReference>
<dbReference type="InterPro" id="IPR005762">
    <property type="entry name" value="MurD"/>
</dbReference>
<name>A0A1B8QEH8_9GAMM</name>
<dbReference type="PANTHER" id="PTHR43692">
    <property type="entry name" value="UDP-N-ACETYLMURAMOYLALANINE--D-GLUTAMATE LIGASE"/>
    <property type="match status" value="1"/>
</dbReference>
<keyword evidence="3 7" id="KW-0963">Cytoplasm</keyword>
<dbReference type="Pfam" id="PF08245">
    <property type="entry name" value="Mur_ligase_M"/>
    <property type="match status" value="1"/>
</dbReference>
<dbReference type="Pfam" id="PF21799">
    <property type="entry name" value="MurD-like_N"/>
    <property type="match status" value="1"/>
</dbReference>
<dbReference type="Gene3D" id="3.40.50.720">
    <property type="entry name" value="NAD(P)-binding Rossmann-like Domain"/>
    <property type="match status" value="1"/>
</dbReference>
<dbReference type="UniPathway" id="UPA00219"/>
<evidence type="ECO:0000256" key="2">
    <source>
        <dbReference type="ARBA" id="ARBA00004752"/>
    </source>
</evidence>
<evidence type="ECO:0000256" key="6">
    <source>
        <dbReference type="ARBA" id="ARBA00022840"/>
    </source>
</evidence>
<sequence>MPNTTANTSHQAANFEQPTDLHVIVGLGKSGLSALNYLHQRGYRVAATDGGQPSNADALPQGVITRFGGLDDELLAQAVRIVISPGIDPFLPVFDVPRKNGVPIVSDIQLFQAECQVRQIPIVAITGSNGKSTVTTLVGQMAQDAGLAVGVGGNLGTPALDLLAQPLELAVLELSSFQLQTVSDLGAQVATILNISPDHLDRHGDMQHYQQAKQRIFDGAHAAVVNRDDPASIALTPHEIPTISFGSDLPNHQSQSQSQPVHYGLAHDDNGEIWLVRGQARLLHERDLPIKGQQNLLNALAALALGELAGLPLASMLTTLRQFAGLPHRCQYVGQMAGLNCYNDSKGTNIGSTIAAVVGLGKVYAPKGKKLAVILGGQGKGQDFATLAQPLADYASVVYLIGEAAQQIGDDLQRAGLKVTTDISRSNAADVFMVHSGTLAQAVADAKVHAEQLAELGVLLLSPACASFDQFSGYSDRGEQFIALISA</sequence>
<proteinExistence type="inferred from homology"/>
<dbReference type="InterPro" id="IPR004101">
    <property type="entry name" value="Mur_ligase_C"/>
</dbReference>
<comment type="caution">
    <text evidence="11">The sequence shown here is derived from an EMBL/GenBank/DDBJ whole genome shotgun (WGS) entry which is preliminary data.</text>
</comment>
<keyword evidence="5 7" id="KW-0547">Nucleotide-binding</keyword>
<protein>
    <recommendedName>
        <fullName evidence="7 8">UDP-N-acetylmuramoylalanine--D-glutamate ligase</fullName>
        <ecNumber evidence="7 8">6.3.2.9</ecNumber>
    </recommendedName>
    <alternativeName>
        <fullName evidence="7">D-glutamic acid-adding enzyme</fullName>
    </alternativeName>
    <alternativeName>
        <fullName evidence="7">UDP-N-acetylmuramoyl-L-alanyl-D-glutamate synthetase</fullName>
    </alternativeName>
</protein>
<keyword evidence="4 7" id="KW-0436">Ligase</keyword>
<keyword evidence="7 8" id="KW-0131">Cell cycle</keyword>
<organism evidence="11 12">
    <name type="scientific">Faucicola atlantae</name>
    <dbReference type="NCBI Taxonomy" id="34059"/>
    <lineage>
        <taxon>Bacteria</taxon>
        <taxon>Pseudomonadati</taxon>
        <taxon>Pseudomonadota</taxon>
        <taxon>Gammaproteobacteria</taxon>
        <taxon>Moraxellales</taxon>
        <taxon>Moraxellaceae</taxon>
        <taxon>Faucicola</taxon>
    </lineage>
</organism>
<keyword evidence="6 7" id="KW-0067">ATP-binding</keyword>
<dbReference type="EMBL" id="LZMZ01000009">
    <property type="protein sequence ID" value="OBX80040.1"/>
    <property type="molecule type" value="Genomic_DNA"/>
</dbReference>